<dbReference type="AlphaFoldDB" id="A0A0G1UYN6"/>
<dbReference type="Proteomes" id="UP000034600">
    <property type="component" value="Unassembled WGS sequence"/>
</dbReference>
<dbReference type="InterPro" id="IPR043993">
    <property type="entry name" value="T4SS_pilin"/>
</dbReference>
<feature type="transmembrane region" description="Helical" evidence="1">
    <location>
        <begin position="53"/>
        <end position="76"/>
    </location>
</feature>
<protein>
    <submittedName>
        <fullName evidence="2">Uncharacterized protein</fullName>
    </submittedName>
</protein>
<keyword evidence="1" id="KW-1133">Transmembrane helix</keyword>
<reference evidence="2 3" key="1">
    <citation type="journal article" date="2015" name="Nature">
        <title>rRNA introns, odd ribosomes, and small enigmatic genomes across a large radiation of phyla.</title>
        <authorList>
            <person name="Brown C.T."/>
            <person name="Hug L.A."/>
            <person name="Thomas B.C."/>
            <person name="Sharon I."/>
            <person name="Castelle C.J."/>
            <person name="Singh A."/>
            <person name="Wilkins M.J."/>
            <person name="Williams K.H."/>
            <person name="Banfield J.F."/>
        </authorList>
    </citation>
    <scope>NUCLEOTIDE SEQUENCE [LARGE SCALE GENOMIC DNA]</scope>
</reference>
<comment type="caution">
    <text evidence="2">The sequence shown here is derived from an EMBL/GenBank/DDBJ whole genome shotgun (WGS) entry which is preliminary data.</text>
</comment>
<keyword evidence="1" id="KW-0812">Transmembrane</keyword>
<evidence type="ECO:0000313" key="2">
    <source>
        <dbReference type="EMBL" id="KKU99374.1"/>
    </source>
</evidence>
<sequence>MNLKKIKRVATDLAVASLLTLPLMGMAQVIPPNPISGVPETGQGLLDLIQKVATWIAIIFFAVAVIFIVLAAFGYLTSGGDQEKVASAKNKIVFSIVAIIVAALAFAIPRLIFNILGFGEPVVP</sequence>
<feature type="transmembrane region" description="Helical" evidence="1">
    <location>
        <begin position="92"/>
        <end position="113"/>
    </location>
</feature>
<gene>
    <name evidence="2" type="ORF">UY32_C0001G0009</name>
</gene>
<organism evidence="2 3">
    <name type="scientific">Candidatus Jorgensenbacteria bacterium GW2011_GWC1_48_8</name>
    <dbReference type="NCBI Taxonomy" id="1618666"/>
    <lineage>
        <taxon>Bacteria</taxon>
        <taxon>Candidatus Joergenseniibacteriota</taxon>
    </lineage>
</organism>
<evidence type="ECO:0000256" key="1">
    <source>
        <dbReference type="SAM" id="Phobius"/>
    </source>
</evidence>
<accession>A0A0G1UYN6</accession>
<dbReference type="EMBL" id="LCPO01000001">
    <property type="protein sequence ID" value="KKU99374.1"/>
    <property type="molecule type" value="Genomic_DNA"/>
</dbReference>
<proteinExistence type="predicted"/>
<evidence type="ECO:0000313" key="3">
    <source>
        <dbReference type="Proteomes" id="UP000034600"/>
    </source>
</evidence>
<keyword evidence="1" id="KW-0472">Membrane</keyword>
<dbReference type="Pfam" id="PF18895">
    <property type="entry name" value="T4SS_pilin"/>
    <property type="match status" value="1"/>
</dbReference>
<name>A0A0G1UYN6_9BACT</name>